<dbReference type="PANTHER" id="PTHR33164:SF43">
    <property type="entry name" value="HTH-TYPE TRANSCRIPTIONAL REPRESSOR YETL"/>
    <property type="match status" value="1"/>
</dbReference>
<evidence type="ECO:0000259" key="1">
    <source>
        <dbReference type="PROSITE" id="PS50995"/>
    </source>
</evidence>
<protein>
    <submittedName>
        <fullName evidence="2">MarR family transcriptional regulator</fullName>
    </submittedName>
</protein>
<feature type="domain" description="HTH marR-type" evidence="1">
    <location>
        <begin position="11"/>
        <end position="143"/>
    </location>
</feature>
<dbReference type="InterPro" id="IPR039422">
    <property type="entry name" value="MarR/SlyA-like"/>
</dbReference>
<name>A0A6L9SAI8_9ACTN</name>
<dbReference type="RefSeq" id="WP_163739450.1">
    <property type="nucleotide sequence ID" value="NZ_JAAGOA010000010.1"/>
</dbReference>
<dbReference type="InterPro" id="IPR036390">
    <property type="entry name" value="WH_DNA-bd_sf"/>
</dbReference>
<dbReference type="InterPro" id="IPR000835">
    <property type="entry name" value="HTH_MarR-typ"/>
</dbReference>
<dbReference type="PANTHER" id="PTHR33164">
    <property type="entry name" value="TRANSCRIPTIONAL REGULATOR, MARR FAMILY"/>
    <property type="match status" value="1"/>
</dbReference>
<accession>A0A6L9SAI8</accession>
<dbReference type="SUPFAM" id="SSF46785">
    <property type="entry name" value="Winged helix' DNA-binding domain"/>
    <property type="match status" value="1"/>
</dbReference>
<evidence type="ECO:0000313" key="2">
    <source>
        <dbReference type="EMBL" id="NEE01634.1"/>
    </source>
</evidence>
<gene>
    <name evidence="2" type="ORF">G1H10_15785</name>
</gene>
<proteinExistence type="predicted"/>
<comment type="caution">
    <text evidence="2">The sequence shown here is derived from an EMBL/GenBank/DDBJ whole genome shotgun (WGS) entry which is preliminary data.</text>
</comment>
<dbReference type="SMART" id="SM00347">
    <property type="entry name" value="HTH_MARR"/>
    <property type="match status" value="1"/>
</dbReference>
<evidence type="ECO:0000313" key="3">
    <source>
        <dbReference type="Proteomes" id="UP000475214"/>
    </source>
</evidence>
<dbReference type="EMBL" id="JAAGOA010000010">
    <property type="protein sequence ID" value="NEE01634.1"/>
    <property type="molecule type" value="Genomic_DNA"/>
</dbReference>
<keyword evidence="3" id="KW-1185">Reference proteome</keyword>
<dbReference type="AlphaFoldDB" id="A0A6L9SAI8"/>
<dbReference type="Gene3D" id="1.10.10.10">
    <property type="entry name" value="Winged helix-like DNA-binding domain superfamily/Winged helix DNA-binding domain"/>
    <property type="match status" value="1"/>
</dbReference>
<dbReference type="PRINTS" id="PR00598">
    <property type="entry name" value="HTHMARR"/>
</dbReference>
<dbReference type="InterPro" id="IPR036388">
    <property type="entry name" value="WH-like_DNA-bd_sf"/>
</dbReference>
<sequence length="160" mass="17535">MAPTNPRAIEAASLLETFRALHASHDALLEKVAQRYGIGRNDLRCLEILQRHGEMRPQQLAVLSGLSPAAITKVADRLIRAGFVTRSPSPTDRRGQVIGISDGHRELRAEIWDRIHADAVTVLASLGADDAGRLADVLERLIEVNRSHTRRVGSVEDGHT</sequence>
<dbReference type="GO" id="GO:0006950">
    <property type="term" value="P:response to stress"/>
    <property type="evidence" value="ECO:0007669"/>
    <property type="project" value="TreeGrafter"/>
</dbReference>
<reference evidence="2 3" key="1">
    <citation type="submission" date="2020-02" db="EMBL/GenBank/DDBJ databases">
        <authorList>
            <person name="Li X.-J."/>
            <person name="Han X.-M."/>
        </authorList>
    </citation>
    <scope>NUCLEOTIDE SEQUENCE [LARGE SCALE GENOMIC DNA]</scope>
    <source>
        <strain evidence="2 3">CCTCC AB 2017055</strain>
    </source>
</reference>
<dbReference type="PROSITE" id="PS50995">
    <property type="entry name" value="HTH_MARR_2"/>
    <property type="match status" value="1"/>
</dbReference>
<organism evidence="2 3">
    <name type="scientific">Phytoactinopolyspora halotolerans</name>
    <dbReference type="NCBI Taxonomy" id="1981512"/>
    <lineage>
        <taxon>Bacteria</taxon>
        <taxon>Bacillati</taxon>
        <taxon>Actinomycetota</taxon>
        <taxon>Actinomycetes</taxon>
        <taxon>Jiangellales</taxon>
        <taxon>Jiangellaceae</taxon>
        <taxon>Phytoactinopolyspora</taxon>
    </lineage>
</organism>
<dbReference type="Pfam" id="PF01047">
    <property type="entry name" value="MarR"/>
    <property type="match status" value="1"/>
</dbReference>
<dbReference type="Proteomes" id="UP000475214">
    <property type="component" value="Unassembled WGS sequence"/>
</dbReference>
<dbReference type="GO" id="GO:0003700">
    <property type="term" value="F:DNA-binding transcription factor activity"/>
    <property type="evidence" value="ECO:0007669"/>
    <property type="project" value="InterPro"/>
</dbReference>